<sequence>MAFHPLFRLLDDFDSYSRRRGESHPGHHQKVFTPKFDVKEIENAYELHGELPGIDQEDITIDFTDENTLNVRGYFERHYKSSTPPRGFIEDSQEQKQIEGHREHQPTTEDDPNEPATSQNKVAKQEQKKPEEAQAKYWISERSVGEFARCFSFPSRVDHDAVTASMKNGILSIIVPKAKKHETRKIVIS</sequence>
<dbReference type="CDD" id="cd06464">
    <property type="entry name" value="ACD_sHsps-like"/>
    <property type="match status" value="1"/>
</dbReference>
<evidence type="ECO:0000256" key="2">
    <source>
        <dbReference type="PROSITE-ProRule" id="PRU00285"/>
    </source>
</evidence>
<dbReference type="PROSITE" id="PS01031">
    <property type="entry name" value="SHSP"/>
    <property type="match status" value="1"/>
</dbReference>
<dbReference type="Gene3D" id="2.60.40.790">
    <property type="match status" value="1"/>
</dbReference>
<dbReference type="InterPro" id="IPR002068">
    <property type="entry name" value="A-crystallin/Hsp20_dom"/>
</dbReference>
<name>A0A3E2H6D3_SCYLI</name>
<evidence type="ECO:0000313" key="7">
    <source>
        <dbReference type="Proteomes" id="UP000258309"/>
    </source>
</evidence>
<dbReference type="EMBL" id="NCSJ02000144">
    <property type="protein sequence ID" value="RFU28965.1"/>
    <property type="molecule type" value="Genomic_DNA"/>
</dbReference>
<gene>
    <name evidence="6" type="ORF">B7463_g7364</name>
</gene>
<keyword evidence="1" id="KW-0346">Stress response</keyword>
<feature type="domain" description="SHSP" evidence="5">
    <location>
        <begin position="27"/>
        <end position="189"/>
    </location>
</feature>
<feature type="non-terminal residue" evidence="6">
    <location>
        <position position="1"/>
    </location>
</feature>
<organism evidence="6 7">
    <name type="scientific">Scytalidium lignicola</name>
    <name type="common">Hyphomycete</name>
    <dbReference type="NCBI Taxonomy" id="5539"/>
    <lineage>
        <taxon>Eukaryota</taxon>
        <taxon>Fungi</taxon>
        <taxon>Dikarya</taxon>
        <taxon>Ascomycota</taxon>
        <taxon>Pezizomycotina</taxon>
        <taxon>Leotiomycetes</taxon>
        <taxon>Leotiomycetes incertae sedis</taxon>
        <taxon>Scytalidium</taxon>
    </lineage>
</organism>
<dbReference type="AlphaFoldDB" id="A0A3E2H6D3"/>
<dbReference type="InterPro" id="IPR031107">
    <property type="entry name" value="Small_HSP"/>
</dbReference>
<accession>A0A3E2H6D3</accession>
<evidence type="ECO:0000256" key="4">
    <source>
        <dbReference type="SAM" id="MobiDB-lite"/>
    </source>
</evidence>
<dbReference type="Proteomes" id="UP000258309">
    <property type="component" value="Unassembled WGS sequence"/>
</dbReference>
<comment type="similarity">
    <text evidence="2 3">Belongs to the small heat shock protein (HSP20) family.</text>
</comment>
<keyword evidence="7" id="KW-1185">Reference proteome</keyword>
<dbReference type="PANTHER" id="PTHR11527">
    <property type="entry name" value="HEAT-SHOCK PROTEIN 20 FAMILY MEMBER"/>
    <property type="match status" value="1"/>
</dbReference>
<comment type="caution">
    <text evidence="6">The sequence shown here is derived from an EMBL/GenBank/DDBJ whole genome shotgun (WGS) entry which is preliminary data.</text>
</comment>
<evidence type="ECO:0000259" key="5">
    <source>
        <dbReference type="PROSITE" id="PS01031"/>
    </source>
</evidence>
<feature type="non-terminal residue" evidence="6">
    <location>
        <position position="189"/>
    </location>
</feature>
<evidence type="ECO:0000313" key="6">
    <source>
        <dbReference type="EMBL" id="RFU28965.1"/>
    </source>
</evidence>
<feature type="compositionally biased region" description="Basic and acidic residues" evidence="4">
    <location>
        <begin position="93"/>
        <end position="107"/>
    </location>
</feature>
<protein>
    <recommendedName>
        <fullName evidence="5">SHSP domain-containing protein</fullName>
    </recommendedName>
</protein>
<dbReference type="STRING" id="5539.A0A3E2H6D3"/>
<evidence type="ECO:0000256" key="1">
    <source>
        <dbReference type="ARBA" id="ARBA00023016"/>
    </source>
</evidence>
<dbReference type="InterPro" id="IPR008978">
    <property type="entry name" value="HSP20-like_chaperone"/>
</dbReference>
<evidence type="ECO:0000256" key="3">
    <source>
        <dbReference type="RuleBase" id="RU003616"/>
    </source>
</evidence>
<reference evidence="6 7" key="1">
    <citation type="submission" date="2018-05" db="EMBL/GenBank/DDBJ databases">
        <title>Draft genome sequence of Scytalidium lignicola DSM 105466, a ubiquitous saprotrophic fungus.</title>
        <authorList>
            <person name="Buettner E."/>
            <person name="Gebauer A.M."/>
            <person name="Hofrichter M."/>
            <person name="Liers C."/>
            <person name="Kellner H."/>
        </authorList>
    </citation>
    <scope>NUCLEOTIDE SEQUENCE [LARGE SCALE GENOMIC DNA]</scope>
    <source>
        <strain evidence="6 7">DSM 105466</strain>
    </source>
</reference>
<dbReference type="Pfam" id="PF00011">
    <property type="entry name" value="HSP20"/>
    <property type="match status" value="1"/>
</dbReference>
<dbReference type="OMA" id="SKREYHY"/>
<proteinExistence type="inferred from homology"/>
<dbReference type="SUPFAM" id="SSF49764">
    <property type="entry name" value="HSP20-like chaperones"/>
    <property type="match status" value="1"/>
</dbReference>
<feature type="region of interest" description="Disordered" evidence="4">
    <location>
        <begin position="80"/>
        <end position="134"/>
    </location>
</feature>
<feature type="compositionally biased region" description="Basic and acidic residues" evidence="4">
    <location>
        <begin position="123"/>
        <end position="134"/>
    </location>
</feature>
<dbReference type="OrthoDB" id="1431247at2759"/>